<dbReference type="Proteomes" id="UP001620626">
    <property type="component" value="Unassembled WGS sequence"/>
</dbReference>
<name>A0ABD2LRR5_9BILA</name>
<feature type="transmembrane region" description="Helical" evidence="2">
    <location>
        <begin position="16"/>
        <end position="38"/>
    </location>
</feature>
<dbReference type="Gene3D" id="1.20.1640.10">
    <property type="entry name" value="Multidrug efflux transporter AcrB transmembrane domain"/>
    <property type="match status" value="1"/>
</dbReference>
<dbReference type="PANTHER" id="PTHR10796">
    <property type="entry name" value="PATCHED-RELATED"/>
    <property type="match status" value="1"/>
</dbReference>
<keyword evidence="2" id="KW-1133">Transmembrane helix</keyword>
<dbReference type="AlphaFoldDB" id="A0ABD2LRR5"/>
<proteinExistence type="predicted"/>
<feature type="transmembrane region" description="Helical" evidence="2">
    <location>
        <begin position="44"/>
        <end position="66"/>
    </location>
</feature>
<evidence type="ECO:0000313" key="3">
    <source>
        <dbReference type="EMBL" id="KAL3117844.1"/>
    </source>
</evidence>
<keyword evidence="2" id="KW-0812">Transmembrane</keyword>
<reference evidence="3 4" key="1">
    <citation type="submission" date="2024-10" db="EMBL/GenBank/DDBJ databases">
        <authorList>
            <person name="Kim D."/>
        </authorList>
    </citation>
    <scope>NUCLEOTIDE SEQUENCE [LARGE SCALE GENOMIC DNA]</scope>
    <source>
        <strain evidence="3">BH-2024</strain>
    </source>
</reference>
<dbReference type="InterPro" id="IPR051697">
    <property type="entry name" value="Patched_domain-protein"/>
</dbReference>
<organism evidence="3 4">
    <name type="scientific">Heterodera trifolii</name>
    <dbReference type="NCBI Taxonomy" id="157864"/>
    <lineage>
        <taxon>Eukaryota</taxon>
        <taxon>Metazoa</taxon>
        <taxon>Ecdysozoa</taxon>
        <taxon>Nematoda</taxon>
        <taxon>Chromadorea</taxon>
        <taxon>Rhabditida</taxon>
        <taxon>Tylenchina</taxon>
        <taxon>Tylenchomorpha</taxon>
        <taxon>Tylenchoidea</taxon>
        <taxon>Heteroderidae</taxon>
        <taxon>Heteroderinae</taxon>
        <taxon>Heterodera</taxon>
    </lineage>
</organism>
<comment type="caution">
    <text evidence="3">The sequence shown here is derived from an EMBL/GenBank/DDBJ whole genome shotgun (WGS) entry which is preliminary data.</text>
</comment>
<sequence>MTDLWSLAPFNWPQKFVPGISTALCMLPLAFVPTYAIVAFAKTIFAVISIGLLHGLFLLPVLLCALPAEKRNKRKSKEMEERRRERGGGGGKQEEEERE</sequence>
<evidence type="ECO:0000256" key="2">
    <source>
        <dbReference type="SAM" id="Phobius"/>
    </source>
</evidence>
<evidence type="ECO:0000256" key="1">
    <source>
        <dbReference type="SAM" id="MobiDB-lite"/>
    </source>
</evidence>
<gene>
    <name evidence="3" type="ORF">niasHT_001435</name>
</gene>
<feature type="region of interest" description="Disordered" evidence="1">
    <location>
        <begin position="72"/>
        <end position="99"/>
    </location>
</feature>
<dbReference type="SUPFAM" id="SSF82866">
    <property type="entry name" value="Multidrug efflux transporter AcrB transmembrane domain"/>
    <property type="match status" value="1"/>
</dbReference>
<dbReference type="PANTHER" id="PTHR10796:SF108">
    <property type="entry name" value="SSD DOMAIN-CONTAINING PROTEIN"/>
    <property type="match status" value="1"/>
</dbReference>
<accession>A0ABD2LRR5</accession>
<dbReference type="EMBL" id="JBICBT010000306">
    <property type="protein sequence ID" value="KAL3117844.1"/>
    <property type="molecule type" value="Genomic_DNA"/>
</dbReference>
<keyword evidence="4" id="KW-1185">Reference proteome</keyword>
<protein>
    <submittedName>
        <fullName evidence="3">Uncharacterized protein</fullName>
    </submittedName>
</protein>
<keyword evidence="2" id="KW-0472">Membrane</keyword>
<feature type="compositionally biased region" description="Basic and acidic residues" evidence="1">
    <location>
        <begin position="77"/>
        <end position="99"/>
    </location>
</feature>
<evidence type="ECO:0000313" key="4">
    <source>
        <dbReference type="Proteomes" id="UP001620626"/>
    </source>
</evidence>